<sequence length="159" mass="18689">MKVHKRKGIYWGELRGLSAAGNAKDFTYLYGSTLIYHSPSHIFFENKLMASGQTIHEWSSGWHYQRDRLQPSLPLLKRGARYRLTRDMDLYPDFSVFLKVIFFDRYNEELGNQVERSESLTFTYPQDAYSYKVQLLSAGVESFEFYALKIDQVEEESDD</sequence>
<name>A0ABS5AXJ7_9STRE</name>
<dbReference type="RefSeq" id="WP_209551411.1">
    <property type="nucleotide sequence ID" value="NZ_QFAY01000013.1"/>
</dbReference>
<comment type="caution">
    <text evidence="1">The sequence shown here is derived from an EMBL/GenBank/DDBJ whole genome shotgun (WGS) entry which is preliminary data.</text>
</comment>
<accession>A0ABS5AXJ7</accession>
<reference evidence="1 2" key="1">
    <citation type="submission" date="2018-05" db="EMBL/GenBank/DDBJ databases">
        <title>Draft genome sequence of Streptococcus panodentis CCUG 70867T.</title>
        <authorList>
            <person name="Salva-Serra F."/>
            <person name="Mendez V."/>
            <person name="Jaen-Luchoro D."/>
            <person name="Gonzales-Siles L."/>
            <person name="Karlsson R."/>
            <person name="Engstrom-Jakobsson H."/>
            <person name="Busquets A."/>
            <person name="Gomila M."/>
            <person name="Pineiro-Iglesias B."/>
            <person name="Bennasar-Figueras A."/>
            <person name="Seeger M."/>
            <person name="Moore E."/>
        </authorList>
    </citation>
    <scope>NUCLEOTIDE SEQUENCE [LARGE SCALE GENOMIC DNA]</scope>
    <source>
        <strain evidence="1 2">CCUG 70867</strain>
    </source>
</reference>
<dbReference type="EMBL" id="QFAY01000013">
    <property type="protein sequence ID" value="MBP2621171.1"/>
    <property type="molecule type" value="Genomic_DNA"/>
</dbReference>
<dbReference type="InterPro" id="IPR022259">
    <property type="entry name" value="Acessory_Sec_prot_Asp3"/>
</dbReference>
<evidence type="ECO:0000313" key="2">
    <source>
        <dbReference type="Proteomes" id="UP001519349"/>
    </source>
</evidence>
<dbReference type="Pfam" id="PF15432">
    <property type="entry name" value="Sec-ASP3"/>
    <property type="match status" value="1"/>
</dbReference>
<dbReference type="NCBIfam" id="TIGR03711">
    <property type="entry name" value="acc_sec_asp3"/>
    <property type="match status" value="1"/>
</dbReference>
<organism evidence="1 2">
    <name type="scientific">Streptococcus panodentis</name>
    <dbReference type="NCBI Taxonomy" id="1581472"/>
    <lineage>
        <taxon>Bacteria</taxon>
        <taxon>Bacillati</taxon>
        <taxon>Bacillota</taxon>
        <taxon>Bacilli</taxon>
        <taxon>Lactobacillales</taxon>
        <taxon>Streptococcaceae</taxon>
        <taxon>Streptococcus</taxon>
    </lineage>
</organism>
<dbReference type="Proteomes" id="UP001519349">
    <property type="component" value="Unassembled WGS sequence"/>
</dbReference>
<keyword evidence="2" id="KW-1185">Reference proteome</keyword>
<evidence type="ECO:0000313" key="1">
    <source>
        <dbReference type="EMBL" id="MBP2621171.1"/>
    </source>
</evidence>
<proteinExistence type="predicted"/>
<protein>
    <submittedName>
        <fullName evidence="1">Accessory Sec system protein Asp3</fullName>
    </submittedName>
</protein>
<gene>
    <name evidence="1" type="primary">asp3</name>
    <name evidence="1" type="ORF">DHL47_07550</name>
</gene>